<feature type="active site" evidence="8">
    <location>
        <position position="368"/>
    </location>
</feature>
<feature type="chain" id="PRO_5040833357" evidence="9">
    <location>
        <begin position="22"/>
        <end position="892"/>
    </location>
</feature>
<reference evidence="11" key="1">
    <citation type="submission" date="2022-03" db="EMBL/GenBank/DDBJ databases">
        <title>Bacterial whole genome sequence for Hymenobacter sp. DH14.</title>
        <authorList>
            <person name="Le V."/>
        </authorList>
    </citation>
    <scope>NUCLEOTIDE SEQUENCE</scope>
    <source>
        <strain evidence="11">DH14</strain>
    </source>
</reference>
<dbReference type="SMART" id="SM00060">
    <property type="entry name" value="FN3"/>
    <property type="match status" value="1"/>
</dbReference>
<dbReference type="RefSeq" id="WP_241936948.1">
    <property type="nucleotide sequence ID" value="NZ_JALBGC010000004.1"/>
</dbReference>
<evidence type="ECO:0000256" key="4">
    <source>
        <dbReference type="ARBA" id="ARBA00022729"/>
    </source>
</evidence>
<dbReference type="GO" id="GO:0046872">
    <property type="term" value="F:metal ion binding"/>
    <property type="evidence" value="ECO:0007669"/>
    <property type="project" value="UniProtKB-KW"/>
</dbReference>
<comment type="similarity">
    <text evidence="1">Belongs to the peptidase M4 family.</text>
</comment>
<dbReference type="InterPro" id="IPR036116">
    <property type="entry name" value="FN3_sf"/>
</dbReference>
<dbReference type="NCBIfam" id="TIGR04183">
    <property type="entry name" value="Por_Secre_tail"/>
    <property type="match status" value="1"/>
</dbReference>
<evidence type="ECO:0000256" key="3">
    <source>
        <dbReference type="ARBA" id="ARBA00022723"/>
    </source>
</evidence>
<organism evidence="11 12">
    <name type="scientific">Hymenobacter cyanobacteriorum</name>
    <dbReference type="NCBI Taxonomy" id="2926463"/>
    <lineage>
        <taxon>Bacteria</taxon>
        <taxon>Pseudomonadati</taxon>
        <taxon>Bacteroidota</taxon>
        <taxon>Cytophagia</taxon>
        <taxon>Cytophagales</taxon>
        <taxon>Hymenobacteraceae</taxon>
        <taxon>Hymenobacter</taxon>
    </lineage>
</organism>
<dbReference type="InterPro" id="IPR045474">
    <property type="entry name" value="GEVED"/>
</dbReference>
<evidence type="ECO:0000256" key="9">
    <source>
        <dbReference type="SAM" id="SignalP"/>
    </source>
</evidence>
<feature type="signal peptide" evidence="9">
    <location>
        <begin position="1"/>
        <end position="21"/>
    </location>
</feature>
<dbReference type="InterPro" id="IPR050728">
    <property type="entry name" value="Zinc_Metalloprotease_M4"/>
</dbReference>
<evidence type="ECO:0000256" key="6">
    <source>
        <dbReference type="ARBA" id="ARBA00022833"/>
    </source>
</evidence>
<dbReference type="PROSITE" id="PS50853">
    <property type="entry name" value="FN3"/>
    <property type="match status" value="1"/>
</dbReference>
<sequence>MKKQYSAAALLMLGTLATAQAQDASRIANKVLGKDGQPELVQFSAEGKAALRGLSGDQVLRQQLGLGQADQLVQRAAEADQLGMVHQKFNQLYQGIPVEHASYTVHSKGGTVESISGDFEKITNLNTTPSLSEKTALGRAMASVGARLYKWQTNEADAASYKPTGQLVIVRDNRTENGPQVLAWKFNVYAAQPVSRAYIYVDAHTGDVVLTDNIIKHATPATATFATAYSGTRSLADETATGGYHLREYTRGLGIETYNCKKGSSYTAAVDFIDADNSWTEYNNANFDNVAGDAHFGAQTTYDYWKAVFGRNSYDNAGAKIKSYVHFDDTPGDGVGYENAYWDGTEMTYGDGASTFKPLTALDVCGHEIGHAVCEKTANLTYSNESGAMNEGFSDIWGASVEAFGVSKYSLTGKSTYLIGEEIMKAGGALRSMSSPNTYQQPAYYKGTYWYTGTADNGGVHTNSGVLNYWYYLISNGKTGTNEKSQSFSVAGLGLDAAAKITFRAESVYLTASSNYANARTYTIKAAQDLYGVGSTQEQSVTNAWYAVGIGAAYSGGTTGCGTPTSLTAGSITTTGATLSWAAISGATSYNVQYRVSGATTWTTTTSTTTSKALTGLTTATTYQYQVQSVCSSGSSAYSAIGSFSTSGGTTTPTYCASKGSSVTYEWIDLVQLGSINRTSGADGGYYDGTALNTSVAAGSSQTMTLSAGFSGSAYDENWGIYVDWNQNGTFETAERMDYGVVTASAGNLTSTWTVPTTAKNGKTRMRIVMTYGAATAACGSYTEGETEDYSITVTGGTLTGSGVATLSGNSLGNAVARNLEVYPNPGTSIINLVMPSTSPIASVLVTDVRGARVAGAVLNENALNISALAKGMYTLTVSDGQKVFHQRFVKE</sequence>
<dbReference type="PRINTS" id="PR00730">
    <property type="entry name" value="THERMOLYSIN"/>
</dbReference>
<keyword evidence="2" id="KW-0645">Protease</keyword>
<dbReference type="InterPro" id="IPR027268">
    <property type="entry name" value="Peptidase_M4/M1_CTD_sf"/>
</dbReference>
<dbReference type="PANTHER" id="PTHR33794">
    <property type="entry name" value="BACILLOLYSIN"/>
    <property type="match status" value="1"/>
</dbReference>
<dbReference type="InterPro" id="IPR001570">
    <property type="entry name" value="Peptidase_M4_C_domain"/>
</dbReference>
<keyword evidence="6" id="KW-0862">Zinc</keyword>
<evidence type="ECO:0000259" key="10">
    <source>
        <dbReference type="PROSITE" id="PS50853"/>
    </source>
</evidence>
<keyword evidence="12" id="KW-1185">Reference proteome</keyword>
<evidence type="ECO:0000256" key="2">
    <source>
        <dbReference type="ARBA" id="ARBA00022670"/>
    </source>
</evidence>
<dbReference type="Gene3D" id="1.10.390.10">
    <property type="entry name" value="Neutral Protease Domain 2"/>
    <property type="match status" value="1"/>
</dbReference>
<dbReference type="Pfam" id="PF07504">
    <property type="entry name" value="FTP"/>
    <property type="match status" value="1"/>
</dbReference>
<protein>
    <submittedName>
        <fullName evidence="11">M4 family metallopeptidase</fullName>
    </submittedName>
</protein>
<evidence type="ECO:0000256" key="5">
    <source>
        <dbReference type="ARBA" id="ARBA00022801"/>
    </source>
</evidence>
<keyword evidence="7" id="KW-0482">Metalloprotease</keyword>
<accession>A0A9X1VHC2</accession>
<proteinExistence type="inferred from homology"/>
<comment type="caution">
    <text evidence="11">The sequence shown here is derived from an EMBL/GenBank/DDBJ whole genome shotgun (WGS) entry which is preliminary data.</text>
</comment>
<evidence type="ECO:0000256" key="7">
    <source>
        <dbReference type="ARBA" id="ARBA00023049"/>
    </source>
</evidence>
<keyword evidence="4 9" id="KW-0732">Signal</keyword>
<dbReference type="Pfam" id="PF00041">
    <property type="entry name" value="fn3"/>
    <property type="match status" value="1"/>
</dbReference>
<evidence type="ECO:0000256" key="1">
    <source>
        <dbReference type="ARBA" id="ARBA00009388"/>
    </source>
</evidence>
<dbReference type="Pfam" id="PF01447">
    <property type="entry name" value="Peptidase_M4"/>
    <property type="match status" value="1"/>
</dbReference>
<dbReference type="AlphaFoldDB" id="A0A9X1VHC2"/>
<keyword evidence="5" id="KW-0378">Hydrolase</keyword>
<dbReference type="InterPro" id="IPR023612">
    <property type="entry name" value="Peptidase_M4"/>
</dbReference>
<dbReference type="InterPro" id="IPR003961">
    <property type="entry name" value="FN3_dom"/>
</dbReference>
<dbReference type="SUPFAM" id="SSF49265">
    <property type="entry name" value="Fibronectin type III"/>
    <property type="match status" value="1"/>
</dbReference>
<dbReference type="Pfam" id="PF20009">
    <property type="entry name" value="GEVED"/>
    <property type="match status" value="1"/>
</dbReference>
<dbReference type="CDD" id="cd09597">
    <property type="entry name" value="M4_TLP"/>
    <property type="match status" value="1"/>
</dbReference>
<dbReference type="GO" id="GO:0004222">
    <property type="term" value="F:metalloendopeptidase activity"/>
    <property type="evidence" value="ECO:0007669"/>
    <property type="project" value="InterPro"/>
</dbReference>
<evidence type="ECO:0000313" key="11">
    <source>
        <dbReference type="EMBL" id="MCI1188683.1"/>
    </source>
</evidence>
<dbReference type="Pfam" id="PF18962">
    <property type="entry name" value="Por_Secre_tail"/>
    <property type="match status" value="1"/>
</dbReference>
<dbReference type="InterPro" id="IPR026444">
    <property type="entry name" value="Secre_tail"/>
</dbReference>
<keyword evidence="3" id="KW-0479">Metal-binding</keyword>
<dbReference type="GO" id="GO:0006508">
    <property type="term" value="P:proteolysis"/>
    <property type="evidence" value="ECO:0007669"/>
    <property type="project" value="UniProtKB-KW"/>
</dbReference>
<dbReference type="Gene3D" id="3.10.170.10">
    <property type="match status" value="1"/>
</dbReference>
<dbReference type="InterPro" id="IPR011096">
    <property type="entry name" value="FTP_domain"/>
</dbReference>
<dbReference type="SUPFAM" id="SSF55486">
    <property type="entry name" value="Metalloproteases ('zincins'), catalytic domain"/>
    <property type="match status" value="1"/>
</dbReference>
<dbReference type="EMBL" id="JALBGC010000004">
    <property type="protein sequence ID" value="MCI1188683.1"/>
    <property type="molecule type" value="Genomic_DNA"/>
</dbReference>
<feature type="active site" description="Proton donor" evidence="8">
    <location>
        <position position="461"/>
    </location>
</feature>
<dbReference type="Proteomes" id="UP001139193">
    <property type="component" value="Unassembled WGS sequence"/>
</dbReference>
<dbReference type="InterPro" id="IPR013783">
    <property type="entry name" value="Ig-like_fold"/>
</dbReference>
<dbReference type="Gene3D" id="2.60.40.10">
    <property type="entry name" value="Immunoglobulins"/>
    <property type="match status" value="1"/>
</dbReference>
<feature type="domain" description="Fibronectin type-III" evidence="10">
    <location>
        <begin position="563"/>
        <end position="649"/>
    </location>
</feature>
<gene>
    <name evidence="11" type="ORF">MON38_14745</name>
</gene>
<evidence type="ECO:0000256" key="8">
    <source>
        <dbReference type="PIRSR" id="PIRSR623612-1"/>
    </source>
</evidence>
<dbReference type="PANTHER" id="PTHR33794:SF1">
    <property type="entry name" value="BACILLOLYSIN"/>
    <property type="match status" value="1"/>
</dbReference>
<name>A0A9X1VHC2_9BACT</name>
<dbReference type="Gene3D" id="3.10.450.490">
    <property type="match status" value="1"/>
</dbReference>
<dbReference type="InterPro" id="IPR013856">
    <property type="entry name" value="Peptidase_M4_domain"/>
</dbReference>
<evidence type="ECO:0000313" key="12">
    <source>
        <dbReference type="Proteomes" id="UP001139193"/>
    </source>
</evidence>
<dbReference type="Pfam" id="PF02868">
    <property type="entry name" value="Peptidase_M4_C"/>
    <property type="match status" value="1"/>
</dbReference>